<dbReference type="PRINTS" id="PR00364">
    <property type="entry name" value="DISEASERSIST"/>
</dbReference>
<dbReference type="InterPro" id="IPR058922">
    <property type="entry name" value="WHD_DRP"/>
</dbReference>
<dbReference type="PANTHER" id="PTHR36766">
    <property type="entry name" value="PLANT BROAD-SPECTRUM MILDEW RESISTANCE PROTEIN RPW8"/>
    <property type="match status" value="1"/>
</dbReference>
<keyword evidence="2" id="KW-0677">Repeat</keyword>
<dbReference type="InterPro" id="IPR002182">
    <property type="entry name" value="NB-ARC"/>
</dbReference>
<dbReference type="Pfam" id="PF00931">
    <property type="entry name" value="NB-ARC"/>
    <property type="match status" value="1"/>
</dbReference>
<dbReference type="Pfam" id="PF23559">
    <property type="entry name" value="WHD_DRP"/>
    <property type="match status" value="1"/>
</dbReference>
<dbReference type="InterPro" id="IPR032675">
    <property type="entry name" value="LRR_dom_sf"/>
</dbReference>
<dbReference type="InterPro" id="IPR042197">
    <property type="entry name" value="Apaf_helical"/>
</dbReference>
<keyword evidence="7" id="KW-1185">Reference proteome</keyword>
<evidence type="ECO:0000256" key="2">
    <source>
        <dbReference type="ARBA" id="ARBA00022737"/>
    </source>
</evidence>
<evidence type="ECO:0000256" key="1">
    <source>
        <dbReference type="ARBA" id="ARBA00022614"/>
    </source>
</evidence>
<dbReference type="Pfam" id="PF13855">
    <property type="entry name" value="LRR_8"/>
    <property type="match status" value="1"/>
</dbReference>
<accession>A0A9R0JKA8</accession>
<dbReference type="GO" id="GO:0043531">
    <property type="term" value="F:ADP binding"/>
    <property type="evidence" value="ECO:0007669"/>
    <property type="project" value="InterPro"/>
</dbReference>
<reference evidence="7" key="1">
    <citation type="journal article" date="2021" name="Nat. Commun.">
        <title>Genomic analyses provide insights into spinach domestication and the genetic basis of agronomic traits.</title>
        <authorList>
            <person name="Cai X."/>
            <person name="Sun X."/>
            <person name="Xu C."/>
            <person name="Sun H."/>
            <person name="Wang X."/>
            <person name="Ge C."/>
            <person name="Zhang Z."/>
            <person name="Wang Q."/>
            <person name="Fei Z."/>
            <person name="Jiao C."/>
            <person name="Wang Q."/>
        </authorList>
    </citation>
    <scope>NUCLEOTIDE SEQUENCE [LARGE SCALE GENOMIC DNA]</scope>
    <source>
        <strain evidence="7">cv. Varoflay</strain>
    </source>
</reference>
<evidence type="ECO:0000313" key="8">
    <source>
        <dbReference type="RefSeq" id="XP_021837759.1"/>
    </source>
</evidence>
<organism evidence="7 8">
    <name type="scientific">Spinacia oleracea</name>
    <name type="common">Spinach</name>
    <dbReference type="NCBI Taxonomy" id="3562"/>
    <lineage>
        <taxon>Eukaryota</taxon>
        <taxon>Viridiplantae</taxon>
        <taxon>Streptophyta</taxon>
        <taxon>Embryophyta</taxon>
        <taxon>Tracheophyta</taxon>
        <taxon>Spermatophyta</taxon>
        <taxon>Magnoliopsida</taxon>
        <taxon>eudicotyledons</taxon>
        <taxon>Gunneridae</taxon>
        <taxon>Pentapetalae</taxon>
        <taxon>Caryophyllales</taxon>
        <taxon>Chenopodiaceae</taxon>
        <taxon>Chenopodioideae</taxon>
        <taxon>Anserineae</taxon>
        <taxon>Spinacia</taxon>
    </lineage>
</organism>
<dbReference type="Gene3D" id="3.80.10.10">
    <property type="entry name" value="Ribonuclease Inhibitor"/>
    <property type="match status" value="1"/>
</dbReference>
<keyword evidence="3" id="KW-0611">Plant defense</keyword>
<evidence type="ECO:0000259" key="5">
    <source>
        <dbReference type="Pfam" id="PF23559"/>
    </source>
</evidence>
<feature type="domain" description="Disease resistance protein winged helix" evidence="5">
    <location>
        <begin position="406"/>
        <end position="475"/>
    </location>
</feature>
<dbReference type="Gene3D" id="3.40.50.300">
    <property type="entry name" value="P-loop containing nucleotide triphosphate hydrolases"/>
    <property type="match status" value="1"/>
</dbReference>
<dbReference type="Gene3D" id="1.10.10.10">
    <property type="entry name" value="Winged helix-like DNA-binding domain superfamily/Winged helix DNA-binding domain"/>
    <property type="match status" value="1"/>
</dbReference>
<protein>
    <submittedName>
        <fullName evidence="8 9">Disease resistance protein RGA4</fullName>
    </submittedName>
</protein>
<reference evidence="8" key="2">
    <citation type="submission" date="2025-04" db="UniProtKB">
        <authorList>
            <consortium name="RefSeq"/>
        </authorList>
    </citation>
    <scope>IDENTIFICATION</scope>
    <source>
        <tissue evidence="9">Leaf</tissue>
    </source>
</reference>
<dbReference type="InterPro" id="IPR027417">
    <property type="entry name" value="P-loop_NTPase"/>
</dbReference>
<dbReference type="PANTHER" id="PTHR36766:SF70">
    <property type="entry name" value="DISEASE RESISTANCE PROTEIN RGA4"/>
    <property type="match status" value="1"/>
</dbReference>
<dbReference type="SUPFAM" id="SSF52058">
    <property type="entry name" value="L domain-like"/>
    <property type="match status" value="1"/>
</dbReference>
<evidence type="ECO:0000256" key="3">
    <source>
        <dbReference type="ARBA" id="ARBA00022821"/>
    </source>
</evidence>
<dbReference type="Proteomes" id="UP000813463">
    <property type="component" value="Chromosome 3"/>
</dbReference>
<evidence type="ECO:0000313" key="7">
    <source>
        <dbReference type="Proteomes" id="UP000813463"/>
    </source>
</evidence>
<dbReference type="Pfam" id="PF25019">
    <property type="entry name" value="LRR_R13L1-DRL21"/>
    <property type="match status" value="1"/>
</dbReference>
<dbReference type="InterPro" id="IPR056789">
    <property type="entry name" value="LRR_R13L1-DRL21"/>
</dbReference>
<feature type="domain" description="NB-ARC" evidence="4">
    <location>
        <begin position="154"/>
        <end position="313"/>
    </location>
</feature>
<evidence type="ECO:0000259" key="6">
    <source>
        <dbReference type="Pfam" id="PF25019"/>
    </source>
</evidence>
<keyword evidence="1" id="KW-0433">Leucine-rich repeat</keyword>
<dbReference type="InterPro" id="IPR001611">
    <property type="entry name" value="Leu-rich_rpt"/>
</dbReference>
<dbReference type="AlphaFoldDB" id="A0A9R0JKA8"/>
<proteinExistence type="predicted"/>
<dbReference type="RefSeq" id="XP_056695025.1">
    <property type="nucleotide sequence ID" value="XM_056839047.1"/>
</dbReference>
<evidence type="ECO:0000259" key="4">
    <source>
        <dbReference type="Pfam" id="PF00931"/>
    </source>
</evidence>
<dbReference type="InterPro" id="IPR036388">
    <property type="entry name" value="WH-like_DNA-bd_sf"/>
</dbReference>
<dbReference type="RefSeq" id="XP_021837759.1">
    <property type="nucleotide sequence ID" value="XM_021982067.1"/>
</dbReference>
<dbReference type="SUPFAM" id="SSF52540">
    <property type="entry name" value="P-loop containing nucleoside triphosphate hydrolases"/>
    <property type="match status" value="1"/>
</dbReference>
<feature type="domain" description="R13L1/DRL21-like LRR repeat region" evidence="6">
    <location>
        <begin position="663"/>
        <end position="786"/>
    </location>
</feature>
<name>A0A9R0JKA8_SPIOL</name>
<evidence type="ECO:0000313" key="9">
    <source>
        <dbReference type="RefSeq" id="XP_056695025.1"/>
    </source>
</evidence>
<dbReference type="Gene3D" id="1.10.8.430">
    <property type="entry name" value="Helical domain of apoptotic protease-activating factors"/>
    <property type="match status" value="1"/>
</dbReference>
<sequence>MEAIPSFLALALLQELRERFKSLVIDEAVRVIRFNPECELNKLEGELLKAQALQESFQLTNNKSWQHWVGDLTRVCYDAEDLIDDIVLGGCRTTLLVKILSYFTKGSMAQQMQDLQDRLKDIVSGLDIVNKTKQKKTVDRKEQLLPPVKLIGRDADKESIIALLLEEKISFVSVVGIAGLGKTTLAHNVQCDSRIRDNFHHIVWVSVSSNFDLATIKDFLIRYWRQEYEYKCFYTTHFLEFQEFCVGKKFLIVLDDLWNVKKDDWITFCSLFQYSSGFKLLLTTSNPNVASVTKAIPYHLQLMRNEDCQTLILDRALSYNNLSERQRVTLEDIAGELAQKCKGLPLVANTLGLLLSSKRGEDEWVTLSERDICELREFKEEIFPAFRFSNPDLASYLKRCLAYCSLFPCDYVFKKDSLVQLWMAEGFLLPQGKTSLEQIGGDYWDELRWRSVFQHAHLDDHDMQTYKIHEFIRRFAELLSSGTCFMFEEGERSSSSVHWYKKARHLSLLCHSIQLKFLEEIEKCDGLRTFLLLSEHGTRIGKVPYSLFQKLVRLRVLDLSHTDIDELPESLGRLKHLRYLDASQTHILRLPKSASNLNGLQILKLKGCHELLELPKDLKNLSNLVHLDVDIRKLRCMPAGLGSLNHLKTLSAFVVGKREGYRITELKILNHIRGSICISKLENVKDGAEAREAMMCSKPFIRRLELEWSHCSIDGSIAIDVLAGLQPHKTLTELQIINYGGSSFPGWLTSPTCRLVSIHVQHCRQNDVLPSLGQLPFLKNLHIEGMCYVKYVDSHFCGESKTGAFPSLESLIIKDMMHLQRWETLPDNSMPQLRVLLVQNCPNLFLMQSFNHMNSLQNLEINRCNRLNSLPMLPVSIQSLIIIKSDVVKQLYQPEEGPKWRTIREIPYVEIDCKIVVFEG</sequence>
<dbReference type="GO" id="GO:0006952">
    <property type="term" value="P:defense response"/>
    <property type="evidence" value="ECO:0007669"/>
    <property type="project" value="UniProtKB-KW"/>
</dbReference>
<gene>
    <name evidence="8" type="primary">LOC110777458</name>
    <name evidence="9" type="synonym">LOC110777459</name>
</gene>
<dbReference type="OrthoDB" id="2973320at2759"/>